<feature type="domain" description="DUF4795" evidence="3">
    <location>
        <begin position="192"/>
        <end position="328"/>
    </location>
</feature>
<name>A0A9N7U517_PLEPL</name>
<keyword evidence="5" id="KW-1185">Reference proteome</keyword>
<reference evidence="4" key="1">
    <citation type="submission" date="2020-03" db="EMBL/GenBank/DDBJ databases">
        <authorList>
            <person name="Weist P."/>
        </authorList>
    </citation>
    <scope>NUCLEOTIDE SEQUENCE</scope>
</reference>
<feature type="coiled-coil region" evidence="1">
    <location>
        <begin position="149"/>
        <end position="183"/>
    </location>
</feature>
<dbReference type="Pfam" id="PF16043">
    <property type="entry name" value="DUF4795"/>
    <property type="match status" value="1"/>
</dbReference>
<accession>A0A9N7U517</accession>
<dbReference type="PANTHER" id="PTHR47080">
    <property type="entry name" value="CHROMOSOME 16 OPEN READING FRAME 96"/>
    <property type="match status" value="1"/>
</dbReference>
<sequence>MRESNPHLSTSAPPPPPAPSTSPVRRAAPRPPRPPGDIFQEESSDRPITESSSDPSAPPQQNTATSWKSRNLELYSDTVEVLRSTARLKEKFQRLEARVAALEEGKVDQSQLTPLRDAITDKGFQDVSGNLMDQLNQQTALISSLKSDQEKSEELVSDLKTTMLQLQAECENLQETTRSLQEDSRQMQSHMEKADGCALDNKVSRLQFDSVTEQLNTMFHELLHKVTGQEQDWHKVMDRLSTEMEHKLNRMELDSVKKQLEERWKNIHEKLQTQGAPEHEDAAGLRKQLVDRFHCLSCDRPVVKHTPGPYVVTLPSTPAFPSHKSIRPFTVYALEQVRQHYRSERFTEVTDYSHMTLRSCGGGHTVTSANQRRSGLPTMKHHSQPEGDGGIQSEEVDILGMDGHIYRGRLNGPNIRGTETKLPTIPTRDGLRTRDGTRSSPSHKAAASPEGGDNTAAPPSGRSRSASSSSTRDWRLSTLGCSSQSSVSAPRSSEAADKQGDL</sequence>
<dbReference type="Proteomes" id="UP001153269">
    <property type="component" value="Unassembled WGS sequence"/>
</dbReference>
<feature type="region of interest" description="Disordered" evidence="2">
    <location>
        <begin position="1"/>
        <end position="69"/>
    </location>
</feature>
<feature type="region of interest" description="Disordered" evidence="2">
    <location>
        <begin position="360"/>
        <end position="392"/>
    </location>
</feature>
<feature type="region of interest" description="Disordered" evidence="2">
    <location>
        <begin position="409"/>
        <end position="502"/>
    </location>
</feature>
<feature type="compositionally biased region" description="Polar residues" evidence="2">
    <location>
        <begin position="49"/>
        <end position="69"/>
    </location>
</feature>
<evidence type="ECO:0000259" key="3">
    <source>
        <dbReference type="Pfam" id="PF16043"/>
    </source>
</evidence>
<evidence type="ECO:0000256" key="1">
    <source>
        <dbReference type="SAM" id="Coils"/>
    </source>
</evidence>
<feature type="compositionally biased region" description="Low complexity" evidence="2">
    <location>
        <begin position="460"/>
        <end position="471"/>
    </location>
</feature>
<dbReference type="PANTHER" id="PTHR47080:SF2">
    <property type="entry name" value="GLUTAMINE-RICH PROTEIN 2"/>
    <property type="match status" value="1"/>
</dbReference>
<evidence type="ECO:0000256" key="2">
    <source>
        <dbReference type="SAM" id="MobiDB-lite"/>
    </source>
</evidence>
<comment type="caution">
    <text evidence="4">The sequence shown here is derived from an EMBL/GenBank/DDBJ whole genome shotgun (WGS) entry which is preliminary data.</text>
</comment>
<feature type="compositionally biased region" description="Low complexity" evidence="2">
    <location>
        <begin position="482"/>
        <end position="493"/>
    </location>
</feature>
<evidence type="ECO:0000313" key="5">
    <source>
        <dbReference type="Proteomes" id="UP001153269"/>
    </source>
</evidence>
<keyword evidence="1" id="KW-0175">Coiled coil</keyword>
<dbReference type="AlphaFoldDB" id="A0A9N7U517"/>
<dbReference type="EMBL" id="CADEAL010000728">
    <property type="protein sequence ID" value="CAB1424387.1"/>
    <property type="molecule type" value="Genomic_DNA"/>
</dbReference>
<dbReference type="InterPro" id="IPR032013">
    <property type="entry name" value="DUF4795"/>
</dbReference>
<proteinExistence type="predicted"/>
<organism evidence="4 5">
    <name type="scientific">Pleuronectes platessa</name>
    <name type="common">European plaice</name>
    <dbReference type="NCBI Taxonomy" id="8262"/>
    <lineage>
        <taxon>Eukaryota</taxon>
        <taxon>Metazoa</taxon>
        <taxon>Chordata</taxon>
        <taxon>Craniata</taxon>
        <taxon>Vertebrata</taxon>
        <taxon>Euteleostomi</taxon>
        <taxon>Actinopterygii</taxon>
        <taxon>Neopterygii</taxon>
        <taxon>Teleostei</taxon>
        <taxon>Neoteleostei</taxon>
        <taxon>Acanthomorphata</taxon>
        <taxon>Carangaria</taxon>
        <taxon>Pleuronectiformes</taxon>
        <taxon>Pleuronectoidei</taxon>
        <taxon>Pleuronectidae</taxon>
        <taxon>Pleuronectes</taxon>
    </lineage>
</organism>
<protein>
    <recommendedName>
        <fullName evidence="3">DUF4795 domain-containing protein</fullName>
    </recommendedName>
</protein>
<evidence type="ECO:0000313" key="4">
    <source>
        <dbReference type="EMBL" id="CAB1424387.1"/>
    </source>
</evidence>
<gene>
    <name evidence="4" type="ORF">PLEPLA_LOCUS12312</name>
</gene>